<dbReference type="SMART" id="SM00368">
    <property type="entry name" value="LRR_RI"/>
    <property type="match status" value="4"/>
</dbReference>
<dbReference type="GO" id="GO:0031267">
    <property type="term" value="F:small GTPase binding"/>
    <property type="evidence" value="ECO:0007669"/>
    <property type="project" value="TreeGrafter"/>
</dbReference>
<name>A0A814U660_9BILA</name>
<accession>A0A814U660</accession>
<evidence type="ECO:0000256" key="2">
    <source>
        <dbReference type="ARBA" id="ARBA00022468"/>
    </source>
</evidence>
<keyword evidence="4 9" id="KW-0328">Glycosyltransferase</keyword>
<keyword evidence="2" id="KW-0343">GTPase activation</keyword>
<keyword evidence="15" id="KW-1185">Reference proteome</keyword>
<dbReference type="PANTHER" id="PTHR24113:SF12">
    <property type="entry name" value="RAN GTPASE-ACTIVATING PROTEIN 1"/>
    <property type="match status" value="1"/>
</dbReference>
<evidence type="ECO:0000256" key="5">
    <source>
        <dbReference type="ARBA" id="ARBA00022679"/>
    </source>
</evidence>
<evidence type="ECO:0000313" key="12">
    <source>
        <dbReference type="EMBL" id="CAF1167743.1"/>
    </source>
</evidence>
<evidence type="ECO:0000256" key="3">
    <source>
        <dbReference type="ARBA" id="ARBA00022614"/>
    </source>
</evidence>
<dbReference type="InterPro" id="IPR032675">
    <property type="entry name" value="LRR_dom_sf"/>
</dbReference>
<dbReference type="SUPFAM" id="SSF56399">
    <property type="entry name" value="ADP-ribosylation"/>
    <property type="match status" value="1"/>
</dbReference>
<dbReference type="SUPFAM" id="SSF52047">
    <property type="entry name" value="RNI-like"/>
    <property type="match status" value="1"/>
</dbReference>
<sequence length="588" mass="65984">MPLDTFVTSATNVVAATATCNVNEMQNHSDEEDPELSSLSSRRVPFIPELGNDNNNGPNANLRYIDVYENPSKLLLPINGYQDYPLVTLEEAIAPVQCNLDKEIMVQIYIAKQNCRKPMDGLTQDESAAIHLYSFGSNNVHQSFHYVLNQTLRMEDRTHLKPWFLYLKLILSGLWKLPSAKCMVWRGIKKNLSDQYIVGNTVVWWGFSSCTTSAETLESEQFLGKTGTRTLFSIECTNGKVIRNHSYYERENEVLLLPATQFEVVGKVSPAIDLFIIHLRETPPPFPFLQSPVYHSDSPGFTIPTVPLAAEEVTGNVGTYKLYDQSVNADDGDDDSERPTTDMLDSLRPPPPPSGMENLLLEDLENHFVPLTTRSVMGTMPEVRCSTGGRAQSPPPRPTVELHKIILHIKNNTTVDLSMKQIFDDDLTIIAEELKTNRKCTRLTLSSNQITDDGIRVLSHALKGKTNTTLKMLILSSNKIADNSAQYIANMLKGNNTIELLDLSDNEITNSGMEFIAATLKTNTTLKRLYLNDNKISDDGFRLVLHALKRNRALTHLNISGNQLSREFKKTFDEQLSKGNQTLKTVYL</sequence>
<gene>
    <name evidence="12" type="ORF">GPM918_LOCUS22016</name>
    <name evidence="11" type="ORF">OVA965_LOCUS13256</name>
    <name evidence="14" type="ORF">SRO942_LOCUS22012</name>
    <name evidence="13" type="ORF">TMI583_LOCUS13261</name>
</gene>
<dbReference type="Pfam" id="PF01129">
    <property type="entry name" value="ART"/>
    <property type="match status" value="1"/>
</dbReference>
<dbReference type="OrthoDB" id="537968at2759"/>
<dbReference type="GO" id="GO:0016779">
    <property type="term" value="F:nucleotidyltransferase activity"/>
    <property type="evidence" value="ECO:0007669"/>
    <property type="project" value="UniProtKB-KW"/>
</dbReference>
<dbReference type="GO" id="GO:0106274">
    <property type="term" value="F:NAD+-protein-arginine ADP-ribosyltransferase activity"/>
    <property type="evidence" value="ECO:0007669"/>
    <property type="project" value="UniProtKB-EC"/>
</dbReference>
<evidence type="ECO:0000256" key="4">
    <source>
        <dbReference type="ARBA" id="ARBA00022676"/>
    </source>
</evidence>
<dbReference type="AlphaFoldDB" id="A0A814U660"/>
<evidence type="ECO:0000313" key="11">
    <source>
        <dbReference type="EMBL" id="CAF0974137.1"/>
    </source>
</evidence>
<dbReference type="InterPro" id="IPR027038">
    <property type="entry name" value="RanGap"/>
</dbReference>
<evidence type="ECO:0000313" key="15">
    <source>
        <dbReference type="Proteomes" id="UP000663829"/>
    </source>
</evidence>
<protein>
    <recommendedName>
        <fullName evidence="9">NAD(P)(+)--arginine ADP-ribosyltransferase</fullName>
        <ecNumber evidence="9">2.4.2.31</ecNumber>
    </recommendedName>
    <alternativeName>
        <fullName evidence="9">Mono(ADP-ribosyl)transferase</fullName>
    </alternativeName>
</protein>
<dbReference type="EC" id="2.4.2.31" evidence="9"/>
<dbReference type="EMBL" id="CAJNOQ010007411">
    <property type="protein sequence ID" value="CAF1167743.1"/>
    <property type="molecule type" value="Genomic_DNA"/>
</dbReference>
<dbReference type="Proteomes" id="UP000682733">
    <property type="component" value="Unassembled WGS sequence"/>
</dbReference>
<evidence type="ECO:0000256" key="10">
    <source>
        <dbReference type="SAM" id="MobiDB-lite"/>
    </source>
</evidence>
<dbReference type="GO" id="GO:0005096">
    <property type="term" value="F:GTPase activator activity"/>
    <property type="evidence" value="ECO:0007669"/>
    <property type="project" value="UniProtKB-KW"/>
</dbReference>
<evidence type="ECO:0000313" key="13">
    <source>
        <dbReference type="EMBL" id="CAF3745345.1"/>
    </source>
</evidence>
<dbReference type="PROSITE" id="PS51996">
    <property type="entry name" value="TR_MART"/>
    <property type="match status" value="1"/>
</dbReference>
<keyword evidence="5 9" id="KW-0808">Transferase</keyword>
<keyword evidence="7" id="KW-0677">Repeat</keyword>
<evidence type="ECO:0000256" key="9">
    <source>
        <dbReference type="RuleBase" id="RU361228"/>
    </source>
</evidence>
<dbReference type="Proteomes" id="UP000681722">
    <property type="component" value="Unassembled WGS sequence"/>
</dbReference>
<dbReference type="EMBL" id="CAJOBC010007410">
    <property type="protein sequence ID" value="CAF3931374.1"/>
    <property type="molecule type" value="Genomic_DNA"/>
</dbReference>
<dbReference type="Gene3D" id="3.90.176.10">
    <property type="entry name" value="Toxin ADP-ribosyltransferase, Chain A, domain 1"/>
    <property type="match status" value="1"/>
</dbReference>
<dbReference type="Gene3D" id="3.80.10.10">
    <property type="entry name" value="Ribonuclease Inhibitor"/>
    <property type="match status" value="2"/>
</dbReference>
<dbReference type="InterPro" id="IPR000768">
    <property type="entry name" value="ART"/>
</dbReference>
<dbReference type="Pfam" id="PF13516">
    <property type="entry name" value="LRR_6"/>
    <property type="match status" value="5"/>
</dbReference>
<feature type="region of interest" description="Disordered" evidence="10">
    <location>
        <begin position="324"/>
        <end position="353"/>
    </location>
</feature>
<comment type="similarity">
    <text evidence="1 9">Belongs to the Arg-specific ADP-ribosyltransferase family.</text>
</comment>
<dbReference type="EMBL" id="CAJNOK010005489">
    <property type="protein sequence ID" value="CAF0974137.1"/>
    <property type="molecule type" value="Genomic_DNA"/>
</dbReference>
<keyword evidence="9" id="KW-0521">NADP</keyword>
<evidence type="ECO:0000256" key="7">
    <source>
        <dbReference type="ARBA" id="ARBA00022737"/>
    </source>
</evidence>
<comment type="caution">
    <text evidence="12">The sequence shown here is derived from an EMBL/GenBank/DDBJ whole genome shotgun (WGS) entry which is preliminary data.</text>
</comment>
<dbReference type="Proteomes" id="UP000677228">
    <property type="component" value="Unassembled WGS sequence"/>
</dbReference>
<dbReference type="GO" id="GO:0005829">
    <property type="term" value="C:cytosol"/>
    <property type="evidence" value="ECO:0007669"/>
    <property type="project" value="TreeGrafter"/>
</dbReference>
<keyword evidence="9" id="KW-0520">NAD</keyword>
<evidence type="ECO:0000256" key="1">
    <source>
        <dbReference type="ARBA" id="ARBA00009558"/>
    </source>
</evidence>
<dbReference type="GO" id="GO:0048471">
    <property type="term" value="C:perinuclear region of cytoplasm"/>
    <property type="evidence" value="ECO:0007669"/>
    <property type="project" value="TreeGrafter"/>
</dbReference>
<keyword evidence="3" id="KW-0433">Leucine-rich repeat</keyword>
<comment type="catalytic activity">
    <reaction evidence="8 9">
        <text>L-arginyl-[protein] + NAD(+) = N(omega)-(ADP-D-ribosyl)-L-arginyl-[protein] + nicotinamide + H(+)</text>
        <dbReference type="Rhea" id="RHEA:19149"/>
        <dbReference type="Rhea" id="RHEA-COMP:10532"/>
        <dbReference type="Rhea" id="RHEA-COMP:15087"/>
        <dbReference type="ChEBI" id="CHEBI:15378"/>
        <dbReference type="ChEBI" id="CHEBI:17154"/>
        <dbReference type="ChEBI" id="CHEBI:29965"/>
        <dbReference type="ChEBI" id="CHEBI:57540"/>
        <dbReference type="ChEBI" id="CHEBI:142554"/>
        <dbReference type="EC" id="2.4.2.31"/>
    </reaction>
</comment>
<dbReference type="EMBL" id="CAJOBA010005496">
    <property type="protein sequence ID" value="CAF3745345.1"/>
    <property type="molecule type" value="Genomic_DNA"/>
</dbReference>
<keyword evidence="6" id="KW-0548">Nucleotidyltransferase</keyword>
<evidence type="ECO:0000256" key="6">
    <source>
        <dbReference type="ARBA" id="ARBA00022695"/>
    </source>
</evidence>
<dbReference type="GO" id="GO:0005634">
    <property type="term" value="C:nucleus"/>
    <property type="evidence" value="ECO:0007669"/>
    <property type="project" value="TreeGrafter"/>
</dbReference>
<dbReference type="Proteomes" id="UP000663829">
    <property type="component" value="Unassembled WGS sequence"/>
</dbReference>
<evidence type="ECO:0000313" key="14">
    <source>
        <dbReference type="EMBL" id="CAF3931374.1"/>
    </source>
</evidence>
<dbReference type="GO" id="GO:0006913">
    <property type="term" value="P:nucleocytoplasmic transport"/>
    <property type="evidence" value="ECO:0007669"/>
    <property type="project" value="TreeGrafter"/>
</dbReference>
<organism evidence="12 15">
    <name type="scientific">Didymodactylos carnosus</name>
    <dbReference type="NCBI Taxonomy" id="1234261"/>
    <lineage>
        <taxon>Eukaryota</taxon>
        <taxon>Metazoa</taxon>
        <taxon>Spiralia</taxon>
        <taxon>Gnathifera</taxon>
        <taxon>Rotifera</taxon>
        <taxon>Eurotatoria</taxon>
        <taxon>Bdelloidea</taxon>
        <taxon>Philodinida</taxon>
        <taxon>Philodinidae</taxon>
        <taxon>Didymodactylos</taxon>
    </lineage>
</organism>
<evidence type="ECO:0000256" key="8">
    <source>
        <dbReference type="ARBA" id="ARBA00047597"/>
    </source>
</evidence>
<reference evidence="12" key="1">
    <citation type="submission" date="2021-02" db="EMBL/GenBank/DDBJ databases">
        <authorList>
            <person name="Nowell W R."/>
        </authorList>
    </citation>
    <scope>NUCLEOTIDE SEQUENCE</scope>
</reference>
<dbReference type="PANTHER" id="PTHR24113">
    <property type="entry name" value="RAN GTPASE-ACTIVATING PROTEIN 1"/>
    <property type="match status" value="1"/>
</dbReference>
<dbReference type="InterPro" id="IPR001611">
    <property type="entry name" value="Leu-rich_rpt"/>
</dbReference>
<proteinExistence type="inferred from homology"/>